<gene>
    <name evidence="3" type="primary">paiA</name>
    <name evidence="3" type="ORF">NCTC12204_02448</name>
</gene>
<protein>
    <submittedName>
        <fullName evidence="3">Protease synthase and sporulation negative regulatory protein pai 1</fullName>
        <ecNumber evidence="3">2.3.1.-</ecNumber>
    </submittedName>
</protein>
<dbReference type="PANTHER" id="PTHR42919:SF8">
    <property type="entry name" value="N-ALPHA-ACETYLTRANSFERASE 50"/>
    <property type="match status" value="1"/>
</dbReference>
<dbReference type="AlphaFoldDB" id="A0A4S2C9C6"/>
<keyword evidence="1 3" id="KW-0808">Transferase</keyword>
<comment type="caution">
    <text evidence="3">The sequence shown here is derived from an EMBL/GenBank/DDBJ whole genome shotgun (WGS) entry which is preliminary data.</text>
</comment>
<dbReference type="SUPFAM" id="SSF55729">
    <property type="entry name" value="Acyl-CoA N-acyltransferases (Nat)"/>
    <property type="match status" value="1"/>
</dbReference>
<sequence>MKTIEIVGIKETEVEKLQAISIETYQATFGEHNSEELMTTYLDEAYALDKLRRELQEEQSEFYWAVLDDRIAGYLKLNIGQAQTEAMGEGFLEIERIYVRSPFKSKGIGSRLIEFAVQKAQEKQKEAIWLGVWEHNYPALAFYRKHGFQHHSQHIFYMGDDAQTDYLYVKNLQK</sequence>
<dbReference type="GO" id="GO:0008233">
    <property type="term" value="F:peptidase activity"/>
    <property type="evidence" value="ECO:0007669"/>
    <property type="project" value="UniProtKB-KW"/>
</dbReference>
<dbReference type="PANTHER" id="PTHR42919">
    <property type="entry name" value="N-ALPHA-ACETYLTRANSFERASE"/>
    <property type="match status" value="1"/>
</dbReference>
<evidence type="ECO:0000313" key="4">
    <source>
        <dbReference type="Proteomes" id="UP000352698"/>
    </source>
</evidence>
<dbReference type="InterPro" id="IPR000182">
    <property type="entry name" value="GNAT_dom"/>
</dbReference>
<dbReference type="EMBL" id="CABEEP010000001">
    <property type="protein sequence ID" value="VTQ69342.1"/>
    <property type="molecule type" value="Genomic_DNA"/>
</dbReference>
<dbReference type="Pfam" id="PF00583">
    <property type="entry name" value="Acetyltransf_1"/>
    <property type="match status" value="1"/>
</dbReference>
<dbReference type="InterPro" id="IPR051556">
    <property type="entry name" value="N-term/lysine_N-AcTrnsfr"/>
</dbReference>
<keyword evidence="2 3" id="KW-0012">Acyltransferase</keyword>
<evidence type="ECO:0000313" key="3">
    <source>
        <dbReference type="EMBL" id="VTQ69342.1"/>
    </source>
</evidence>
<dbReference type="PROSITE" id="PS51186">
    <property type="entry name" value="GNAT"/>
    <property type="match status" value="1"/>
</dbReference>
<keyword evidence="3" id="KW-0378">Hydrolase</keyword>
<dbReference type="RefSeq" id="WP_010737014.1">
    <property type="nucleotide sequence ID" value="NZ_AP027299.1"/>
</dbReference>
<name>A0A4S2C9C6_ENTHR</name>
<dbReference type="CDD" id="cd04301">
    <property type="entry name" value="NAT_SF"/>
    <property type="match status" value="1"/>
</dbReference>
<keyword evidence="3" id="KW-0645">Protease</keyword>
<organism evidence="3 4">
    <name type="scientific">Enterococcus hirae</name>
    <dbReference type="NCBI Taxonomy" id="1354"/>
    <lineage>
        <taxon>Bacteria</taxon>
        <taxon>Bacillati</taxon>
        <taxon>Bacillota</taxon>
        <taxon>Bacilli</taxon>
        <taxon>Lactobacillales</taxon>
        <taxon>Enterococcaceae</taxon>
        <taxon>Enterococcus</taxon>
    </lineage>
</organism>
<reference evidence="3 4" key="1">
    <citation type="submission" date="2019-05" db="EMBL/GenBank/DDBJ databases">
        <authorList>
            <consortium name="Pathogen Informatics"/>
        </authorList>
    </citation>
    <scope>NUCLEOTIDE SEQUENCE [LARGE SCALE GENOMIC DNA]</scope>
    <source>
        <strain evidence="3 4">NCTC12204</strain>
    </source>
</reference>
<dbReference type="Proteomes" id="UP000352698">
    <property type="component" value="Unassembled WGS sequence"/>
</dbReference>
<dbReference type="GO" id="GO:0016747">
    <property type="term" value="F:acyltransferase activity, transferring groups other than amino-acyl groups"/>
    <property type="evidence" value="ECO:0007669"/>
    <property type="project" value="InterPro"/>
</dbReference>
<accession>A0A4S2C9C6</accession>
<dbReference type="GO" id="GO:0006508">
    <property type="term" value="P:proteolysis"/>
    <property type="evidence" value="ECO:0007669"/>
    <property type="project" value="UniProtKB-KW"/>
</dbReference>
<dbReference type="GeneID" id="56786538"/>
<evidence type="ECO:0000256" key="1">
    <source>
        <dbReference type="ARBA" id="ARBA00022679"/>
    </source>
</evidence>
<dbReference type="InterPro" id="IPR016181">
    <property type="entry name" value="Acyl_CoA_acyltransferase"/>
</dbReference>
<dbReference type="Gene3D" id="3.40.630.30">
    <property type="match status" value="1"/>
</dbReference>
<dbReference type="EC" id="2.3.1.-" evidence="3"/>
<evidence type="ECO:0000256" key="2">
    <source>
        <dbReference type="ARBA" id="ARBA00023315"/>
    </source>
</evidence>
<proteinExistence type="predicted"/>